<gene>
    <name evidence="3" type="ORF">GUJ93_ZPchr0005g15726</name>
</gene>
<keyword evidence="2" id="KW-0812">Transmembrane</keyword>
<accession>A0A8J5W1V5</accession>
<protein>
    <submittedName>
        <fullName evidence="3">Uncharacterized protein</fullName>
    </submittedName>
</protein>
<feature type="region of interest" description="Disordered" evidence="1">
    <location>
        <begin position="79"/>
        <end position="136"/>
    </location>
</feature>
<keyword evidence="2" id="KW-0472">Membrane</keyword>
<evidence type="ECO:0000313" key="3">
    <source>
        <dbReference type="EMBL" id="KAG8068854.1"/>
    </source>
</evidence>
<reference evidence="3" key="1">
    <citation type="journal article" date="2021" name="bioRxiv">
        <title>Whole Genome Assembly and Annotation of Northern Wild Rice, Zizania palustris L., Supports a Whole Genome Duplication in the Zizania Genus.</title>
        <authorList>
            <person name="Haas M."/>
            <person name="Kono T."/>
            <person name="Macchietto M."/>
            <person name="Millas R."/>
            <person name="McGilp L."/>
            <person name="Shao M."/>
            <person name="Duquette J."/>
            <person name="Hirsch C.N."/>
            <person name="Kimball J."/>
        </authorList>
    </citation>
    <scope>NUCLEOTIDE SEQUENCE</scope>
    <source>
        <tissue evidence="3">Fresh leaf tissue</tissue>
    </source>
</reference>
<keyword evidence="2" id="KW-1133">Transmembrane helix</keyword>
<evidence type="ECO:0000256" key="2">
    <source>
        <dbReference type="SAM" id="Phobius"/>
    </source>
</evidence>
<proteinExistence type="predicted"/>
<dbReference type="AlphaFoldDB" id="A0A8J5W1V5"/>
<sequence>MSLGFDLNVELPEQQSLDFDLNIEPPEQRSFALDFDLNQPAHEEPVTVVLGHPFFFLLHSVFHVQLLVFLHPFFILGPKTKCRSRPRRTAPLARSSPGPPLALPHWQAPAPPRAQQPAPHSSQSSPLAQLPTPPLA</sequence>
<feature type="transmembrane region" description="Helical" evidence="2">
    <location>
        <begin position="54"/>
        <end position="77"/>
    </location>
</feature>
<feature type="compositionally biased region" description="Low complexity" evidence="1">
    <location>
        <begin position="115"/>
        <end position="130"/>
    </location>
</feature>
<evidence type="ECO:0000256" key="1">
    <source>
        <dbReference type="SAM" id="MobiDB-lite"/>
    </source>
</evidence>
<comment type="caution">
    <text evidence="3">The sequence shown here is derived from an EMBL/GenBank/DDBJ whole genome shotgun (WGS) entry which is preliminary data.</text>
</comment>
<dbReference type="Proteomes" id="UP000729402">
    <property type="component" value="Unassembled WGS sequence"/>
</dbReference>
<reference evidence="3" key="2">
    <citation type="submission" date="2021-02" db="EMBL/GenBank/DDBJ databases">
        <authorList>
            <person name="Kimball J.A."/>
            <person name="Haas M.W."/>
            <person name="Macchietto M."/>
            <person name="Kono T."/>
            <person name="Duquette J."/>
            <person name="Shao M."/>
        </authorList>
    </citation>
    <scope>NUCLEOTIDE SEQUENCE</scope>
    <source>
        <tissue evidence="3">Fresh leaf tissue</tissue>
    </source>
</reference>
<evidence type="ECO:0000313" key="4">
    <source>
        <dbReference type="Proteomes" id="UP000729402"/>
    </source>
</evidence>
<name>A0A8J5W1V5_ZIZPA</name>
<dbReference type="EMBL" id="JAAALK010000284">
    <property type="protein sequence ID" value="KAG8068854.1"/>
    <property type="molecule type" value="Genomic_DNA"/>
</dbReference>
<keyword evidence="4" id="KW-1185">Reference proteome</keyword>
<organism evidence="3 4">
    <name type="scientific">Zizania palustris</name>
    <name type="common">Northern wild rice</name>
    <dbReference type="NCBI Taxonomy" id="103762"/>
    <lineage>
        <taxon>Eukaryota</taxon>
        <taxon>Viridiplantae</taxon>
        <taxon>Streptophyta</taxon>
        <taxon>Embryophyta</taxon>
        <taxon>Tracheophyta</taxon>
        <taxon>Spermatophyta</taxon>
        <taxon>Magnoliopsida</taxon>
        <taxon>Liliopsida</taxon>
        <taxon>Poales</taxon>
        <taxon>Poaceae</taxon>
        <taxon>BOP clade</taxon>
        <taxon>Oryzoideae</taxon>
        <taxon>Oryzeae</taxon>
        <taxon>Zizaniinae</taxon>
        <taxon>Zizania</taxon>
    </lineage>
</organism>